<proteinExistence type="predicted"/>
<sequence>MPTSGGQTLISDVDGLKSALRALEIKLSDTTNIAVRTANGLNTVERKTDNLSSKIDIVDGKATRSLSTANGASNEAKNATGVANKADNKANKALNVSNETQGTARRALVVGERAEIVGTKADRDAAAAFGQANNASAQATKAASDAELSKGLSIQTRRVAETAISEAKASTLVAKEASALSKATRGIADNAVGVAKAAQRAIDIVDNKIASVVGQVGRLASKVADVALDAAEAIGISRKALTTAGKVAGDLLGLAARVAGLASTVIEILQLVAFAEALGSRIDGIERELTSLGDAVSNILGRQLPTIRGIARNALEVASSVRGVADYAVSLGNSASSQASSAIAKS</sequence>
<dbReference type="EMBL" id="CP124543">
    <property type="protein sequence ID" value="WGV25946.1"/>
    <property type="molecule type" value="Genomic_DNA"/>
</dbReference>
<name>A0AAJ6P9P3_9CYAN</name>
<dbReference type="Proteomes" id="UP001223520">
    <property type="component" value="Chromosome"/>
</dbReference>
<evidence type="ECO:0000313" key="1">
    <source>
        <dbReference type="EMBL" id="WGV25946.1"/>
    </source>
</evidence>
<dbReference type="KEGG" id="hbq:QI031_00010"/>
<accession>A0AAJ6P9P3</accession>
<keyword evidence="2" id="KW-1185">Reference proteome</keyword>
<protein>
    <submittedName>
        <fullName evidence="1">Alanine-zipper protein</fullName>
    </submittedName>
</protein>
<gene>
    <name evidence="1" type="ORF">QI031_00010</name>
</gene>
<organism evidence="1 2">
    <name type="scientific">Halotia branconii CENA392</name>
    <dbReference type="NCBI Taxonomy" id="1539056"/>
    <lineage>
        <taxon>Bacteria</taxon>
        <taxon>Bacillati</taxon>
        <taxon>Cyanobacteriota</taxon>
        <taxon>Cyanophyceae</taxon>
        <taxon>Nostocales</taxon>
        <taxon>Nodulariaceae</taxon>
        <taxon>Halotia</taxon>
    </lineage>
</organism>
<dbReference type="RefSeq" id="WP_281483217.1">
    <property type="nucleotide sequence ID" value="NZ_CP124543.1"/>
</dbReference>
<reference evidence="1 2" key="1">
    <citation type="journal article" date="2023" name="Limnol Oceanogr Lett">
        <title>Environmental adaptations by the intertidal Antarctic cyanobacterium Halotia branconii CENA392 as revealed using long-read genome sequencing.</title>
        <authorList>
            <person name="Dextro R.B."/>
            <person name="Delbaje E."/>
            <person name="Freitas P.N.N."/>
            <person name="Geraldes V."/>
            <person name="Pinto E."/>
            <person name="Long P.F."/>
            <person name="Fiore M.F."/>
        </authorList>
    </citation>
    <scope>NUCLEOTIDE SEQUENCE [LARGE SCALE GENOMIC DNA]</scope>
    <source>
        <strain evidence="1 2">CENA392</strain>
    </source>
</reference>
<dbReference type="InterPro" id="IPR021793">
    <property type="entry name" value="Oprl"/>
</dbReference>
<dbReference type="Pfam" id="PF11839">
    <property type="entry name" value="Alanine_zipper"/>
    <property type="match status" value="1"/>
</dbReference>
<dbReference type="AlphaFoldDB" id="A0AAJ6P9P3"/>
<evidence type="ECO:0000313" key="2">
    <source>
        <dbReference type="Proteomes" id="UP001223520"/>
    </source>
</evidence>